<accession>A0A836LWP0</accession>
<evidence type="ECO:0000313" key="3">
    <source>
        <dbReference type="Proteomes" id="UP000027309"/>
    </source>
</evidence>
<dbReference type="GO" id="GO:0043565">
    <property type="term" value="F:sequence-specific DNA binding"/>
    <property type="evidence" value="ECO:0007669"/>
    <property type="project" value="InterPro"/>
</dbReference>
<evidence type="ECO:0000259" key="1">
    <source>
        <dbReference type="PROSITE" id="PS50956"/>
    </source>
</evidence>
<dbReference type="Pfam" id="PF13404">
    <property type="entry name" value="HTH_AsnC-type"/>
    <property type="match status" value="1"/>
</dbReference>
<feature type="non-terminal residue" evidence="2">
    <location>
        <position position="40"/>
    </location>
</feature>
<protein>
    <submittedName>
        <fullName evidence="2">Winged helix-turn-helix DNA-binding family protein</fullName>
    </submittedName>
</protein>
<gene>
    <name evidence="2" type="ORF">J572_3911</name>
</gene>
<dbReference type="PANTHER" id="PTHR30154:SF34">
    <property type="entry name" value="TRANSCRIPTIONAL REGULATOR AZLB"/>
    <property type="match status" value="1"/>
</dbReference>
<feature type="domain" description="HTH asnC-type" evidence="1">
    <location>
        <begin position="1"/>
        <end position="40"/>
    </location>
</feature>
<dbReference type="AlphaFoldDB" id="A0A836LWP0"/>
<dbReference type="Proteomes" id="UP000027309">
    <property type="component" value="Unassembled WGS sequence"/>
</dbReference>
<comment type="caution">
    <text evidence="2">The sequence shown here is derived from an EMBL/GenBank/DDBJ whole genome shotgun (WGS) entry which is preliminary data.</text>
</comment>
<dbReference type="EMBL" id="JMOA01000098">
    <property type="protein sequence ID" value="KCX97755.1"/>
    <property type="molecule type" value="Genomic_DNA"/>
</dbReference>
<evidence type="ECO:0000313" key="2">
    <source>
        <dbReference type="EMBL" id="KCX97755.1"/>
    </source>
</evidence>
<dbReference type="InterPro" id="IPR000485">
    <property type="entry name" value="AsnC-type_HTH_dom"/>
</dbReference>
<dbReference type="InterPro" id="IPR036388">
    <property type="entry name" value="WH-like_DNA-bd_sf"/>
</dbReference>
<dbReference type="InterPro" id="IPR036390">
    <property type="entry name" value="WH_DNA-bd_sf"/>
</dbReference>
<reference evidence="2 3" key="1">
    <citation type="submission" date="2014-04" db="EMBL/GenBank/DDBJ databases">
        <title>Comparative genomics and transcriptomics to identify genetic mechanisms underlying the emergence of carbapenem resistant Acinetobacter baumannii (CRAb).</title>
        <authorList>
            <person name="Harris A.D."/>
            <person name="Johnson K.J."/>
            <person name="George J."/>
            <person name="Nadendla S."/>
            <person name="Daugherty S.C."/>
            <person name="Parankush S."/>
            <person name="Sadzewicz L."/>
            <person name="Tallon L."/>
            <person name="Sengamalay N."/>
            <person name="Hazen T.H."/>
            <person name="Rasko D.A."/>
        </authorList>
    </citation>
    <scope>NUCLEOTIDE SEQUENCE [LARGE SCALE GENOMIC DNA]</scope>
    <source>
        <strain evidence="2 3">1499986</strain>
    </source>
</reference>
<proteinExistence type="predicted"/>
<dbReference type="GO" id="GO:0043200">
    <property type="term" value="P:response to amino acid"/>
    <property type="evidence" value="ECO:0007669"/>
    <property type="project" value="TreeGrafter"/>
</dbReference>
<organism evidence="2 3">
    <name type="scientific">Acinetobacter baumannii 1499986</name>
    <dbReference type="NCBI Taxonomy" id="1310673"/>
    <lineage>
        <taxon>Bacteria</taxon>
        <taxon>Pseudomonadati</taxon>
        <taxon>Pseudomonadota</taxon>
        <taxon>Gammaproteobacteria</taxon>
        <taxon>Moraxellales</taxon>
        <taxon>Moraxellaceae</taxon>
        <taxon>Acinetobacter</taxon>
        <taxon>Acinetobacter calcoaceticus/baumannii complex</taxon>
    </lineage>
</organism>
<dbReference type="PROSITE" id="PS50956">
    <property type="entry name" value="HTH_ASNC_2"/>
    <property type="match status" value="1"/>
</dbReference>
<dbReference type="PANTHER" id="PTHR30154">
    <property type="entry name" value="LEUCINE-RESPONSIVE REGULATORY PROTEIN"/>
    <property type="match status" value="1"/>
</dbReference>
<name>A0A836LWP0_ACIBA</name>
<dbReference type="SUPFAM" id="SSF46785">
    <property type="entry name" value="Winged helix' DNA-binding domain"/>
    <property type="match status" value="1"/>
</dbReference>
<keyword evidence="2" id="KW-0238">DNA-binding</keyword>
<dbReference type="RefSeq" id="WP_153565423.1">
    <property type="nucleotide sequence ID" value="NZ_JMOA01000098.1"/>
</dbReference>
<dbReference type="PRINTS" id="PR00033">
    <property type="entry name" value="HTHASNC"/>
</dbReference>
<sequence>MDRTDKKILAELQLNGRLSITELAEKVGLSISPCHRRVKA</sequence>
<dbReference type="GO" id="GO:0005829">
    <property type="term" value="C:cytosol"/>
    <property type="evidence" value="ECO:0007669"/>
    <property type="project" value="TreeGrafter"/>
</dbReference>
<dbReference type="Gene3D" id="1.10.10.10">
    <property type="entry name" value="Winged helix-like DNA-binding domain superfamily/Winged helix DNA-binding domain"/>
    <property type="match status" value="1"/>
</dbReference>